<evidence type="ECO:0000313" key="1">
    <source>
        <dbReference type="EMBL" id="MDQ0419124.1"/>
    </source>
</evidence>
<dbReference type="GO" id="GO:0008115">
    <property type="term" value="F:sarcosine oxidase activity"/>
    <property type="evidence" value="ECO:0007669"/>
    <property type="project" value="UniProtKB-EC"/>
</dbReference>
<dbReference type="SUPFAM" id="SSF103025">
    <property type="entry name" value="Folate-binding domain"/>
    <property type="match status" value="1"/>
</dbReference>
<dbReference type="RefSeq" id="WP_307368015.1">
    <property type="nucleotide sequence ID" value="NZ_JAUSUW010000001.1"/>
</dbReference>
<organism evidence="1 2">
    <name type="scientific">Peteryoungia aggregata LMG 23059</name>
    <dbReference type="NCBI Taxonomy" id="1368425"/>
    <lineage>
        <taxon>Bacteria</taxon>
        <taxon>Pseudomonadati</taxon>
        <taxon>Pseudomonadota</taxon>
        <taxon>Alphaproteobacteria</taxon>
        <taxon>Hyphomicrobiales</taxon>
        <taxon>Rhizobiaceae</taxon>
        <taxon>Peteryoungia</taxon>
    </lineage>
</organism>
<dbReference type="Gene3D" id="3.30.70.1520">
    <property type="entry name" value="Heterotetrameric sarcosine oxidase"/>
    <property type="match status" value="1"/>
</dbReference>
<dbReference type="EMBL" id="JAUSUW010000001">
    <property type="protein sequence ID" value="MDQ0419124.1"/>
    <property type="molecule type" value="Genomic_DNA"/>
</dbReference>
<dbReference type="EC" id="1.5.3.1" evidence="1"/>
<dbReference type="InterPro" id="IPR027266">
    <property type="entry name" value="TrmE/GcvT-like"/>
</dbReference>
<dbReference type="InterPro" id="IPR007375">
    <property type="entry name" value="SoxG"/>
</dbReference>
<accession>A0ABU0G2E4</accession>
<gene>
    <name evidence="1" type="ORF">J2045_000134</name>
</gene>
<dbReference type="InterPro" id="IPR006280">
    <property type="entry name" value="SoxG_het"/>
</dbReference>
<keyword evidence="2" id="KW-1185">Reference proteome</keyword>
<sequence length="184" mass="19344">MADTFTAERKTVLSGFHGGSAKVRLTPALPAIRVSLRAGADAVAALSKSLGLKLPTKPKTSASAKGRTAFWIGPDEWFLIDEKGDALMADCAASGVVHSAADISHRNTAIIVSGPAAADTLNAACPLDLSLAAFPVGAVTRTVFGKIEIILYRVEEETFRVECWRSFADYAFGMLSEGAEDASL</sequence>
<proteinExistence type="predicted"/>
<evidence type="ECO:0000313" key="2">
    <source>
        <dbReference type="Proteomes" id="UP001238496"/>
    </source>
</evidence>
<dbReference type="Gene3D" id="3.30.1360.120">
    <property type="entry name" value="Probable tRNA modification gtpase trme, domain 1"/>
    <property type="match status" value="1"/>
</dbReference>
<protein>
    <submittedName>
        <fullName evidence="1">Sarcosine oxidase subunit gamma</fullName>
        <ecNumber evidence="1">1.5.3.1</ecNumber>
    </submittedName>
</protein>
<reference evidence="1 2" key="1">
    <citation type="submission" date="2023-07" db="EMBL/GenBank/DDBJ databases">
        <title>Genomic Encyclopedia of Type Strains, Phase IV (KMG-IV): sequencing the most valuable type-strain genomes for metagenomic binning, comparative biology and taxonomic classification.</title>
        <authorList>
            <person name="Goeker M."/>
        </authorList>
    </citation>
    <scope>NUCLEOTIDE SEQUENCE [LARGE SCALE GENOMIC DNA]</scope>
    <source>
        <strain evidence="1 2">DSM 1111</strain>
    </source>
</reference>
<dbReference type="NCBIfam" id="TIGR01375">
    <property type="entry name" value="soxG"/>
    <property type="match status" value="1"/>
</dbReference>
<name>A0ABU0G2E4_9HYPH</name>
<dbReference type="Proteomes" id="UP001238496">
    <property type="component" value="Unassembled WGS sequence"/>
</dbReference>
<comment type="caution">
    <text evidence="1">The sequence shown here is derived from an EMBL/GenBank/DDBJ whole genome shotgun (WGS) entry which is preliminary data.</text>
</comment>
<keyword evidence="1" id="KW-0560">Oxidoreductase</keyword>
<dbReference type="Pfam" id="PF04268">
    <property type="entry name" value="SoxG"/>
    <property type="match status" value="1"/>
</dbReference>